<dbReference type="InterPro" id="IPR020981">
    <property type="entry name" value="Csm1/Pcs1_C"/>
</dbReference>
<dbReference type="InterPro" id="IPR040349">
    <property type="entry name" value="Csm1/Pcs1"/>
</dbReference>
<dbReference type="Gene3D" id="3.90.1150.80">
    <property type="match status" value="1"/>
</dbReference>
<dbReference type="CDD" id="cd23787">
    <property type="entry name" value="RWD_CSM1"/>
    <property type="match status" value="1"/>
</dbReference>
<dbReference type="AlphaFoldDB" id="A0A4S9XNL8"/>
<feature type="compositionally biased region" description="Basic and acidic residues" evidence="1">
    <location>
        <begin position="291"/>
        <end position="310"/>
    </location>
</feature>
<dbReference type="InterPro" id="IPR038608">
    <property type="entry name" value="Csm1/Pcs1_C_sf"/>
</dbReference>
<feature type="region of interest" description="Disordered" evidence="1">
    <location>
        <begin position="336"/>
        <end position="381"/>
    </location>
</feature>
<dbReference type="EMBL" id="QZBT01000130">
    <property type="protein sequence ID" value="THZ80371.1"/>
    <property type="molecule type" value="Genomic_DNA"/>
</dbReference>
<evidence type="ECO:0000313" key="4">
    <source>
        <dbReference type="Proteomes" id="UP000310039"/>
    </source>
</evidence>
<feature type="compositionally biased region" description="Basic and acidic residues" evidence="1">
    <location>
        <begin position="359"/>
        <end position="369"/>
    </location>
</feature>
<feature type="region of interest" description="Disordered" evidence="1">
    <location>
        <begin position="1"/>
        <end position="265"/>
    </location>
</feature>
<dbReference type="GO" id="GO:0034506">
    <property type="term" value="C:chromosome, centromeric core domain"/>
    <property type="evidence" value="ECO:0007669"/>
    <property type="project" value="TreeGrafter"/>
</dbReference>
<dbReference type="FunFam" id="3.90.1150.80:FF:000001">
    <property type="entry name" value="Chromosome segregation protein (Pcs1)"/>
    <property type="match status" value="1"/>
</dbReference>
<feature type="compositionally biased region" description="Low complexity" evidence="1">
    <location>
        <begin position="338"/>
        <end position="348"/>
    </location>
</feature>
<protein>
    <recommendedName>
        <fullName evidence="2">Monopolin complex subunit Csm1/Pcs1 C-terminal domain-containing protein</fullName>
    </recommendedName>
</protein>
<dbReference type="GO" id="GO:0033551">
    <property type="term" value="C:monopolin complex"/>
    <property type="evidence" value="ECO:0007669"/>
    <property type="project" value="InterPro"/>
</dbReference>
<dbReference type="GO" id="GO:0051315">
    <property type="term" value="P:attachment of mitotic spindle microtubules to kinetochore"/>
    <property type="evidence" value="ECO:0007669"/>
    <property type="project" value="TreeGrafter"/>
</dbReference>
<dbReference type="PANTHER" id="PTHR28006:SF1">
    <property type="entry name" value="MONOPOLIN COMPLEX SUBUNIT CSM1"/>
    <property type="match status" value="1"/>
</dbReference>
<feature type="domain" description="Monopolin complex subunit Csm1/Pcs1 C-terminal" evidence="2">
    <location>
        <begin position="425"/>
        <end position="520"/>
    </location>
</feature>
<evidence type="ECO:0000313" key="3">
    <source>
        <dbReference type="EMBL" id="THZ80371.1"/>
    </source>
</evidence>
<comment type="caution">
    <text evidence="3">The sequence shown here is derived from an EMBL/GenBank/DDBJ whole genome shotgun (WGS) entry which is preliminary data.</text>
</comment>
<accession>A0A4S9XNL8</accession>
<reference evidence="3 4" key="1">
    <citation type="submission" date="2018-10" db="EMBL/GenBank/DDBJ databases">
        <title>Fifty Aureobasidium pullulans genomes reveal a recombining polyextremotolerant generalist.</title>
        <authorList>
            <person name="Gostincar C."/>
            <person name="Turk M."/>
            <person name="Zajc J."/>
            <person name="Gunde-Cimerman N."/>
        </authorList>
    </citation>
    <scope>NUCLEOTIDE SEQUENCE [LARGE SCALE GENOMIC DNA]</scope>
    <source>
        <strain evidence="3 4">EXF-3403</strain>
    </source>
</reference>
<feature type="compositionally biased region" description="Polar residues" evidence="1">
    <location>
        <begin position="349"/>
        <end position="358"/>
    </location>
</feature>
<dbReference type="GO" id="GO:0072686">
    <property type="term" value="C:mitotic spindle"/>
    <property type="evidence" value="ECO:0007669"/>
    <property type="project" value="TreeGrafter"/>
</dbReference>
<dbReference type="GO" id="GO:0045144">
    <property type="term" value="P:meiotic sister chromatid segregation"/>
    <property type="evidence" value="ECO:0007669"/>
    <property type="project" value="TreeGrafter"/>
</dbReference>
<evidence type="ECO:0000256" key="1">
    <source>
        <dbReference type="SAM" id="MobiDB-lite"/>
    </source>
</evidence>
<feature type="compositionally biased region" description="Polar residues" evidence="1">
    <location>
        <begin position="228"/>
        <end position="242"/>
    </location>
</feature>
<name>A0A4S9XNL8_AURPU</name>
<dbReference type="GO" id="GO:0005730">
    <property type="term" value="C:nucleolus"/>
    <property type="evidence" value="ECO:0007669"/>
    <property type="project" value="TreeGrafter"/>
</dbReference>
<feature type="region of interest" description="Disordered" evidence="1">
    <location>
        <begin position="291"/>
        <end position="314"/>
    </location>
</feature>
<dbReference type="Proteomes" id="UP000310039">
    <property type="component" value="Unassembled WGS sequence"/>
</dbReference>
<evidence type="ECO:0000259" key="2">
    <source>
        <dbReference type="Pfam" id="PF12539"/>
    </source>
</evidence>
<feature type="compositionally biased region" description="Low complexity" evidence="1">
    <location>
        <begin position="113"/>
        <end position="126"/>
    </location>
</feature>
<feature type="compositionally biased region" description="Acidic residues" evidence="1">
    <location>
        <begin position="171"/>
        <end position="187"/>
    </location>
</feature>
<organism evidence="3 4">
    <name type="scientific">Aureobasidium pullulans</name>
    <name type="common">Black yeast</name>
    <name type="synonym">Pullularia pullulans</name>
    <dbReference type="NCBI Taxonomy" id="5580"/>
    <lineage>
        <taxon>Eukaryota</taxon>
        <taxon>Fungi</taxon>
        <taxon>Dikarya</taxon>
        <taxon>Ascomycota</taxon>
        <taxon>Pezizomycotina</taxon>
        <taxon>Dothideomycetes</taxon>
        <taxon>Dothideomycetidae</taxon>
        <taxon>Dothideales</taxon>
        <taxon>Saccotheciaceae</taxon>
        <taxon>Aureobasidium</taxon>
    </lineage>
</organism>
<sequence>MPSKSVATKPPASGSEDEIGASDLENSRPPPPKINRTVVKKPVKKAATTTKKTTAKPKFAKERVDPPEASDADEPDPAAMEPVPKPKQRKRVLKKDLVAKHVAPAPEPEPVPEQEAAPAPTTAPVKKATKSTKAKAAEAQPEKEKPVAKSKPKTKRAPSPESAPVIPETQPEPEEIEQFIVEEEEPPADLMDIDREPSPPPPPPKSHSRQPSASIQRQAAPGAAYSRARSTSRQPGTYSRGRSASDTERRMAESEASRRLADMTKKYEEMRMKYDSLTELGPKAAEANFERLKKATDQKAKGKFNPDRPHSNIPLTQVVDANDLIASLKKELADLRKSSSSTTAESAKLQSQVASLTSENEKLKEDQKTTHQSLTESQNEAKALTAKLEAARKTNAEKVPGSAVKKIDHGKMGGASAEAVKENALKEELYRDLTGLIITSVKRKDGEDEYSCIQTGRNGTLHFHLTIATDSAVTNPKTPSGLSYEDTEFAYEPLLDANRDADLMDILPDYLTEEICFPRNHAVKFYTKVVESMTKRVVVDED</sequence>
<dbReference type="Pfam" id="PF12539">
    <property type="entry name" value="Csm1"/>
    <property type="match status" value="1"/>
</dbReference>
<dbReference type="PANTHER" id="PTHR28006">
    <property type="entry name" value="MONOPOLIN COMPLEX SUBUNIT CSM1"/>
    <property type="match status" value="1"/>
</dbReference>
<proteinExistence type="predicted"/>
<gene>
    <name evidence="3" type="ORF">D6C84_07473</name>
</gene>
<feature type="compositionally biased region" description="Basic and acidic residues" evidence="1">
    <location>
        <begin position="243"/>
        <end position="265"/>
    </location>
</feature>
<dbReference type="GO" id="GO:1990644">
    <property type="term" value="F:microtubule site clamp"/>
    <property type="evidence" value="ECO:0007669"/>
    <property type="project" value="TreeGrafter"/>
</dbReference>